<dbReference type="RefSeq" id="WP_127512249.1">
    <property type="nucleotide sequence ID" value="NZ_CP093326.1"/>
</dbReference>
<gene>
    <name evidence="6" type="ORF">MNQ99_02045</name>
</gene>
<dbReference type="PROSITE" id="PS51071">
    <property type="entry name" value="HTH_RPIR"/>
    <property type="match status" value="1"/>
</dbReference>
<dbReference type="Gene3D" id="3.40.50.10490">
    <property type="entry name" value="Glucose-6-phosphate isomerase like protein, domain 1"/>
    <property type="match status" value="1"/>
</dbReference>
<dbReference type="Pfam" id="PF01380">
    <property type="entry name" value="SIS"/>
    <property type="match status" value="1"/>
</dbReference>
<feature type="domain" description="HTH rpiR-type" evidence="4">
    <location>
        <begin position="11"/>
        <end position="87"/>
    </location>
</feature>
<evidence type="ECO:0000256" key="1">
    <source>
        <dbReference type="ARBA" id="ARBA00023015"/>
    </source>
</evidence>
<accession>A0ABY3WAE6</accession>
<protein>
    <submittedName>
        <fullName evidence="6">MurR/RpiR family transcriptional regulator</fullName>
    </submittedName>
</protein>
<evidence type="ECO:0000259" key="4">
    <source>
        <dbReference type="PROSITE" id="PS51071"/>
    </source>
</evidence>
<evidence type="ECO:0000313" key="6">
    <source>
        <dbReference type="EMBL" id="UNK46175.1"/>
    </source>
</evidence>
<evidence type="ECO:0000256" key="2">
    <source>
        <dbReference type="ARBA" id="ARBA00023125"/>
    </source>
</evidence>
<keyword evidence="1" id="KW-0805">Transcription regulation</keyword>
<keyword evidence="3" id="KW-0804">Transcription</keyword>
<organism evidence="6 7">
    <name type="scientific">Arthrobacter sulfonylureivorans</name>
    <dbReference type="NCBI Taxonomy" id="2486855"/>
    <lineage>
        <taxon>Bacteria</taxon>
        <taxon>Bacillati</taxon>
        <taxon>Actinomycetota</taxon>
        <taxon>Actinomycetes</taxon>
        <taxon>Micrococcales</taxon>
        <taxon>Micrococcaceae</taxon>
        <taxon>Arthrobacter</taxon>
    </lineage>
</organism>
<keyword evidence="2" id="KW-0238">DNA-binding</keyword>
<dbReference type="InterPro" id="IPR046348">
    <property type="entry name" value="SIS_dom_sf"/>
</dbReference>
<feature type="domain" description="SIS" evidence="5">
    <location>
        <begin position="128"/>
        <end position="268"/>
    </location>
</feature>
<evidence type="ECO:0000256" key="3">
    <source>
        <dbReference type="ARBA" id="ARBA00023163"/>
    </source>
</evidence>
<name>A0ABY3WAE6_9MICC</name>
<dbReference type="InterPro" id="IPR035472">
    <property type="entry name" value="RpiR-like_SIS"/>
</dbReference>
<dbReference type="PANTHER" id="PTHR30514">
    <property type="entry name" value="GLUCOKINASE"/>
    <property type="match status" value="1"/>
</dbReference>
<dbReference type="EMBL" id="CP093326">
    <property type="protein sequence ID" value="UNK46175.1"/>
    <property type="molecule type" value="Genomic_DNA"/>
</dbReference>
<dbReference type="Proteomes" id="UP000829069">
    <property type="component" value="Chromosome"/>
</dbReference>
<dbReference type="Gene3D" id="1.10.10.10">
    <property type="entry name" value="Winged helix-like DNA-binding domain superfamily/Winged helix DNA-binding domain"/>
    <property type="match status" value="1"/>
</dbReference>
<dbReference type="InterPro" id="IPR036388">
    <property type="entry name" value="WH-like_DNA-bd_sf"/>
</dbReference>
<evidence type="ECO:0000259" key="5">
    <source>
        <dbReference type="PROSITE" id="PS51464"/>
    </source>
</evidence>
<dbReference type="InterPro" id="IPR000281">
    <property type="entry name" value="HTH_RpiR"/>
</dbReference>
<dbReference type="InterPro" id="IPR047640">
    <property type="entry name" value="RpiR-like"/>
</dbReference>
<keyword evidence="7" id="KW-1185">Reference proteome</keyword>
<dbReference type="InterPro" id="IPR009057">
    <property type="entry name" value="Homeodomain-like_sf"/>
</dbReference>
<dbReference type="PROSITE" id="PS51464">
    <property type="entry name" value="SIS"/>
    <property type="match status" value="1"/>
</dbReference>
<sequence length="285" mass="30216">MTDNKPGGVQTDVRQLIRGHLTSFSPAERRVADVVLAGSLELLETSVTELAERANTSAASVVRMCTSIGLRGFQELKTRLAIEHVPAAHFDAGAVGDGAELAVRILRDFASALKDTAAVLDVGSVSGVVGELLTARRIHFAAVGTSAMIASDCAFRLSTLGLNVLFVADVHAQHIQARMLGRGDVLFAISHTGSTFETLAAARAAKSAGASVMALTSFTRSPLTELCDHTIIAGSAETRVRVEAVTSRLVHLAVLDALYIMLKQQLPDADRHLRAASEVLAEHRF</sequence>
<dbReference type="PANTHER" id="PTHR30514:SF1">
    <property type="entry name" value="HTH-TYPE TRANSCRIPTIONAL REGULATOR HEXR-RELATED"/>
    <property type="match status" value="1"/>
</dbReference>
<reference evidence="6 7" key="1">
    <citation type="submission" date="2022-03" db="EMBL/GenBank/DDBJ databases">
        <title>Isotopic signatures of nitrous oxide derived from detoxification processes.</title>
        <authorList>
            <person name="Behrendt U."/>
            <person name="Buchen C."/>
            <person name="Well R."/>
            <person name="Ulrich A."/>
            <person name="Rohe L."/>
            <person name="Kolb S."/>
            <person name="Schloter M."/>
            <person name="Horn M.A."/>
            <person name="Augustin J."/>
        </authorList>
    </citation>
    <scope>NUCLEOTIDE SEQUENCE [LARGE SCALE GENOMIC DNA]</scope>
    <source>
        <strain evidence="6 7">S4-C24</strain>
    </source>
</reference>
<dbReference type="Pfam" id="PF01418">
    <property type="entry name" value="HTH_6"/>
    <property type="match status" value="1"/>
</dbReference>
<dbReference type="SUPFAM" id="SSF46689">
    <property type="entry name" value="Homeodomain-like"/>
    <property type="match status" value="1"/>
</dbReference>
<proteinExistence type="predicted"/>
<dbReference type="SUPFAM" id="SSF53697">
    <property type="entry name" value="SIS domain"/>
    <property type="match status" value="1"/>
</dbReference>
<dbReference type="InterPro" id="IPR001347">
    <property type="entry name" value="SIS_dom"/>
</dbReference>
<evidence type="ECO:0000313" key="7">
    <source>
        <dbReference type="Proteomes" id="UP000829069"/>
    </source>
</evidence>
<dbReference type="CDD" id="cd05013">
    <property type="entry name" value="SIS_RpiR"/>
    <property type="match status" value="1"/>
</dbReference>